<dbReference type="OrthoDB" id="268593at2759"/>
<dbReference type="PROSITE" id="PS51085">
    <property type="entry name" value="2FE2S_FER_2"/>
    <property type="match status" value="1"/>
</dbReference>
<keyword evidence="1" id="KW-0001">2Fe-2S</keyword>
<dbReference type="CDD" id="cd00207">
    <property type="entry name" value="fer2"/>
    <property type="match status" value="1"/>
</dbReference>
<evidence type="ECO:0000256" key="4">
    <source>
        <dbReference type="ARBA" id="ARBA00023014"/>
    </source>
</evidence>
<evidence type="ECO:0000259" key="5">
    <source>
        <dbReference type="PROSITE" id="PS51085"/>
    </source>
</evidence>
<dbReference type="AlphaFoldDB" id="A0A0N1I5P4"/>
<evidence type="ECO:0000313" key="7">
    <source>
        <dbReference type="Proteomes" id="UP000038009"/>
    </source>
</evidence>
<evidence type="ECO:0000256" key="3">
    <source>
        <dbReference type="ARBA" id="ARBA00023004"/>
    </source>
</evidence>
<dbReference type="InterPro" id="IPR012675">
    <property type="entry name" value="Beta-grasp_dom_sf"/>
</dbReference>
<feature type="domain" description="2Fe-2S ferredoxin-type" evidence="5">
    <location>
        <begin position="30"/>
        <end position="133"/>
    </location>
</feature>
<dbReference type="InterPro" id="IPR001041">
    <property type="entry name" value="2Fe-2S_ferredoxin-type"/>
</dbReference>
<dbReference type="PRINTS" id="PR00355">
    <property type="entry name" value="ADRENODOXIN"/>
</dbReference>
<keyword evidence="7" id="KW-1185">Reference proteome</keyword>
<dbReference type="Pfam" id="PF00111">
    <property type="entry name" value="Fer2"/>
    <property type="match status" value="1"/>
</dbReference>
<reference evidence="6 7" key="1">
    <citation type="journal article" date="2015" name="PLoS Pathog.">
        <title>Leptomonas seymouri: Adaptations to the Dixenous Life Cycle Analyzed by Genome Sequencing, Transcriptome Profiling and Co-infection with Leishmania donovani.</title>
        <authorList>
            <person name="Kraeva N."/>
            <person name="Butenko A."/>
            <person name="Hlavacova J."/>
            <person name="Kostygov A."/>
            <person name="Myskova J."/>
            <person name="Grybchuk D."/>
            <person name="Lestinova T."/>
            <person name="Votypka J."/>
            <person name="Volf P."/>
            <person name="Opperdoes F."/>
            <person name="Flegontov P."/>
            <person name="Lukes J."/>
            <person name="Yurchenko V."/>
        </authorList>
    </citation>
    <scope>NUCLEOTIDE SEQUENCE [LARGE SCALE GENOMIC DNA]</scope>
    <source>
        <strain evidence="6 7">ATCC 30220</strain>
    </source>
</reference>
<evidence type="ECO:0000256" key="2">
    <source>
        <dbReference type="ARBA" id="ARBA00022723"/>
    </source>
</evidence>
<dbReference type="InterPro" id="IPR001055">
    <property type="entry name" value="Adrenodoxin-like"/>
</dbReference>
<dbReference type="PANTHER" id="PTHR23426:SF63">
    <property type="entry name" value="TRANSFER PROTEIN, PUTATIVE-RELATED"/>
    <property type="match status" value="1"/>
</dbReference>
<evidence type="ECO:0000256" key="1">
    <source>
        <dbReference type="ARBA" id="ARBA00022714"/>
    </source>
</evidence>
<dbReference type="EMBL" id="LJSK01000063">
    <property type="protein sequence ID" value="KPI88078.1"/>
    <property type="molecule type" value="Genomic_DNA"/>
</dbReference>
<protein>
    <submittedName>
        <fullName evidence="6">Adrenodoxin-like protein</fullName>
    </submittedName>
</protein>
<dbReference type="InterPro" id="IPR036010">
    <property type="entry name" value="2Fe-2S_ferredoxin-like_sf"/>
</dbReference>
<accession>A0A0N1I5P4</accession>
<dbReference type="VEuPathDB" id="TriTrypDB:Lsey_0063_0260"/>
<gene>
    <name evidence="6" type="ORF">ABL78_2854</name>
</gene>
<dbReference type="OMA" id="DFTECAR"/>
<keyword evidence="2" id="KW-0479">Metal-binding</keyword>
<dbReference type="SUPFAM" id="SSF54292">
    <property type="entry name" value="2Fe-2S ferredoxin-like"/>
    <property type="match status" value="1"/>
</dbReference>
<sequence length="138" mass="15008">MRRFISYYATCTAATVFGSSTRLYGAPGKVKVALKTQDGSTVEFETPTGTSLMHAIRDVAMLEMEGACDGCMQCSTCHVYVSEAFYKKIGGPSEQEQDVLDKALDLKDTSRLACQIPLTPEVDGIEVELPKSVVNLLM</sequence>
<dbReference type="GO" id="GO:0009055">
    <property type="term" value="F:electron transfer activity"/>
    <property type="evidence" value="ECO:0007669"/>
    <property type="project" value="TreeGrafter"/>
</dbReference>
<comment type="caution">
    <text evidence="6">The sequence shown here is derived from an EMBL/GenBank/DDBJ whole genome shotgun (WGS) entry which is preliminary data.</text>
</comment>
<dbReference type="Gene3D" id="3.10.20.30">
    <property type="match status" value="1"/>
</dbReference>
<evidence type="ECO:0000313" key="6">
    <source>
        <dbReference type="EMBL" id="KPI88078.1"/>
    </source>
</evidence>
<dbReference type="GO" id="GO:0046872">
    <property type="term" value="F:metal ion binding"/>
    <property type="evidence" value="ECO:0007669"/>
    <property type="project" value="UniProtKB-KW"/>
</dbReference>
<name>A0A0N1I5P4_LEPSE</name>
<dbReference type="GO" id="GO:0140647">
    <property type="term" value="P:P450-containing electron transport chain"/>
    <property type="evidence" value="ECO:0007669"/>
    <property type="project" value="InterPro"/>
</dbReference>
<dbReference type="PANTHER" id="PTHR23426">
    <property type="entry name" value="FERREDOXIN/ADRENODOXIN"/>
    <property type="match status" value="1"/>
</dbReference>
<keyword evidence="3" id="KW-0408">Iron</keyword>
<dbReference type="GO" id="GO:0051537">
    <property type="term" value="F:2 iron, 2 sulfur cluster binding"/>
    <property type="evidence" value="ECO:0007669"/>
    <property type="project" value="UniProtKB-KW"/>
</dbReference>
<keyword evidence="4" id="KW-0411">Iron-sulfur</keyword>
<organism evidence="6 7">
    <name type="scientific">Leptomonas seymouri</name>
    <dbReference type="NCBI Taxonomy" id="5684"/>
    <lineage>
        <taxon>Eukaryota</taxon>
        <taxon>Discoba</taxon>
        <taxon>Euglenozoa</taxon>
        <taxon>Kinetoplastea</taxon>
        <taxon>Metakinetoplastina</taxon>
        <taxon>Trypanosomatida</taxon>
        <taxon>Trypanosomatidae</taxon>
        <taxon>Leishmaniinae</taxon>
        <taxon>Leptomonas</taxon>
    </lineage>
</organism>
<dbReference type="GO" id="GO:0005739">
    <property type="term" value="C:mitochondrion"/>
    <property type="evidence" value="ECO:0007669"/>
    <property type="project" value="TreeGrafter"/>
</dbReference>
<proteinExistence type="predicted"/>
<dbReference type="Proteomes" id="UP000038009">
    <property type="component" value="Unassembled WGS sequence"/>
</dbReference>